<dbReference type="EMBL" id="FWFR01000001">
    <property type="protein sequence ID" value="SLN31733.1"/>
    <property type="molecule type" value="Genomic_DNA"/>
</dbReference>
<protein>
    <submittedName>
        <fullName evidence="1">Uncharacterized protein</fullName>
    </submittedName>
</protein>
<keyword evidence="2" id="KW-1185">Reference proteome</keyword>
<proteinExistence type="predicted"/>
<accession>A0A1Y5S396</accession>
<organism evidence="1 2">
    <name type="scientific">Oceanibacterium hippocampi</name>
    <dbReference type="NCBI Taxonomy" id="745714"/>
    <lineage>
        <taxon>Bacteria</taxon>
        <taxon>Pseudomonadati</taxon>
        <taxon>Pseudomonadota</taxon>
        <taxon>Alphaproteobacteria</taxon>
        <taxon>Sneathiellales</taxon>
        <taxon>Sneathiellaceae</taxon>
        <taxon>Oceanibacterium</taxon>
    </lineage>
</organism>
<gene>
    <name evidence="1" type="ORF">OCH7691_01146</name>
</gene>
<reference evidence="1 2" key="1">
    <citation type="submission" date="2017-03" db="EMBL/GenBank/DDBJ databases">
        <authorList>
            <person name="Afonso C.L."/>
            <person name="Miller P.J."/>
            <person name="Scott M.A."/>
            <person name="Spackman E."/>
            <person name="Goraichik I."/>
            <person name="Dimitrov K.M."/>
            <person name="Suarez D.L."/>
            <person name="Swayne D.E."/>
        </authorList>
    </citation>
    <scope>NUCLEOTIDE SEQUENCE [LARGE SCALE GENOMIC DNA]</scope>
    <source>
        <strain evidence="1 2">CECT 7691</strain>
    </source>
</reference>
<dbReference type="AlphaFoldDB" id="A0A1Y5S396"/>
<sequence>MRERGRRRRLAEFVRKLSGLPGDLLQVGAPARPVLRPLQRELALGEGEQRR</sequence>
<dbReference type="InParanoid" id="A0A1Y5S396"/>
<name>A0A1Y5S396_9PROT</name>
<evidence type="ECO:0000313" key="2">
    <source>
        <dbReference type="Proteomes" id="UP000193200"/>
    </source>
</evidence>
<dbReference type="Proteomes" id="UP000193200">
    <property type="component" value="Unassembled WGS sequence"/>
</dbReference>
<evidence type="ECO:0000313" key="1">
    <source>
        <dbReference type="EMBL" id="SLN31733.1"/>
    </source>
</evidence>